<proteinExistence type="predicted"/>
<evidence type="ECO:0000256" key="2">
    <source>
        <dbReference type="SAM" id="SignalP"/>
    </source>
</evidence>
<feature type="region of interest" description="Disordered" evidence="1">
    <location>
        <begin position="18"/>
        <end position="37"/>
    </location>
</feature>
<name>A0A5N7MRW7_9HYPH</name>
<sequence length="113" mass="11998">MKKALLIAAGLTLIAVPALGQSSNDTEDRGRSYDRRDRDDLEELLRGIGDDGTGSRLRRGAGFLLRSGDATVAVRCDPQENMRACVDATTTLLERARSALPPGGAPATPPPPR</sequence>
<keyword evidence="2" id="KW-0732">Signal</keyword>
<dbReference type="Proteomes" id="UP000403266">
    <property type="component" value="Unassembled WGS sequence"/>
</dbReference>
<feature type="chain" id="PRO_5030135703" description="UrcA family protein" evidence="2">
    <location>
        <begin position="21"/>
        <end position="113"/>
    </location>
</feature>
<accession>A0A5N7MRW7</accession>
<feature type="compositionally biased region" description="Basic and acidic residues" evidence="1">
    <location>
        <begin position="26"/>
        <end position="37"/>
    </location>
</feature>
<dbReference type="EMBL" id="VOSK01000262">
    <property type="protein sequence ID" value="MPR29737.1"/>
    <property type="molecule type" value="Genomic_DNA"/>
</dbReference>
<comment type="caution">
    <text evidence="3">The sequence shown here is derived from an EMBL/GenBank/DDBJ whole genome shotgun (WGS) entry which is preliminary data.</text>
</comment>
<keyword evidence="4" id="KW-1185">Reference proteome</keyword>
<protein>
    <recommendedName>
        <fullName evidence="5">UrcA family protein</fullName>
    </recommendedName>
</protein>
<evidence type="ECO:0000313" key="3">
    <source>
        <dbReference type="EMBL" id="MPR29737.1"/>
    </source>
</evidence>
<gene>
    <name evidence="3" type="ORF">FS320_32830</name>
</gene>
<dbReference type="RefSeq" id="WP_152716617.1">
    <property type="nucleotide sequence ID" value="NZ_VOSJ01000283.1"/>
</dbReference>
<organism evidence="3 4">
    <name type="scientific">Microvirga tunisiensis</name>
    <dbReference type="NCBI Taxonomy" id="2108360"/>
    <lineage>
        <taxon>Bacteria</taxon>
        <taxon>Pseudomonadati</taxon>
        <taxon>Pseudomonadota</taxon>
        <taxon>Alphaproteobacteria</taxon>
        <taxon>Hyphomicrobiales</taxon>
        <taxon>Methylobacteriaceae</taxon>
        <taxon>Microvirga</taxon>
    </lineage>
</organism>
<dbReference type="OrthoDB" id="8021488at2"/>
<feature type="signal peptide" evidence="2">
    <location>
        <begin position="1"/>
        <end position="20"/>
    </location>
</feature>
<reference evidence="3 4" key="1">
    <citation type="journal article" date="2019" name="Syst. Appl. Microbiol.">
        <title>Microvirga tunisiensis sp. nov., a root nodule symbiotic bacterium isolated from Lupinus micranthus and L. luteus grown in Northern Tunisia.</title>
        <authorList>
            <person name="Msaddak A."/>
            <person name="Rejili M."/>
            <person name="Duran D."/>
            <person name="Mars M."/>
            <person name="Palacios J.M."/>
            <person name="Ruiz-Argueso T."/>
            <person name="Rey L."/>
            <person name="Imperial J."/>
        </authorList>
    </citation>
    <scope>NUCLEOTIDE SEQUENCE [LARGE SCALE GENOMIC DNA]</scope>
    <source>
        <strain evidence="3 4">Lmie10</strain>
    </source>
</reference>
<evidence type="ECO:0000313" key="4">
    <source>
        <dbReference type="Proteomes" id="UP000403266"/>
    </source>
</evidence>
<dbReference type="AlphaFoldDB" id="A0A5N7MRW7"/>
<evidence type="ECO:0000256" key="1">
    <source>
        <dbReference type="SAM" id="MobiDB-lite"/>
    </source>
</evidence>
<evidence type="ECO:0008006" key="5">
    <source>
        <dbReference type="Google" id="ProtNLM"/>
    </source>
</evidence>